<proteinExistence type="predicted"/>
<sequence length="43" mass="5078">MFYQQGSICIQSYSKKNSILLGNHRIKDFVTERYYILFSLQGS</sequence>
<evidence type="ECO:0000313" key="1">
    <source>
        <dbReference type="EMBL" id="MBX50976.1"/>
    </source>
</evidence>
<dbReference type="EMBL" id="GGEC01070492">
    <property type="protein sequence ID" value="MBX50976.1"/>
    <property type="molecule type" value="Transcribed_RNA"/>
</dbReference>
<name>A0A2P2P8A1_RHIMU</name>
<organism evidence="1">
    <name type="scientific">Rhizophora mucronata</name>
    <name type="common">Asiatic mangrove</name>
    <dbReference type="NCBI Taxonomy" id="61149"/>
    <lineage>
        <taxon>Eukaryota</taxon>
        <taxon>Viridiplantae</taxon>
        <taxon>Streptophyta</taxon>
        <taxon>Embryophyta</taxon>
        <taxon>Tracheophyta</taxon>
        <taxon>Spermatophyta</taxon>
        <taxon>Magnoliopsida</taxon>
        <taxon>eudicotyledons</taxon>
        <taxon>Gunneridae</taxon>
        <taxon>Pentapetalae</taxon>
        <taxon>rosids</taxon>
        <taxon>fabids</taxon>
        <taxon>Malpighiales</taxon>
        <taxon>Rhizophoraceae</taxon>
        <taxon>Rhizophora</taxon>
    </lineage>
</organism>
<protein>
    <submittedName>
        <fullName evidence="1">Uncharacterized protein</fullName>
    </submittedName>
</protein>
<dbReference type="AlphaFoldDB" id="A0A2P2P8A1"/>
<reference evidence="1" key="1">
    <citation type="submission" date="2018-02" db="EMBL/GenBank/DDBJ databases">
        <title>Rhizophora mucronata_Transcriptome.</title>
        <authorList>
            <person name="Meera S.P."/>
            <person name="Sreeshan A."/>
            <person name="Augustine A."/>
        </authorList>
    </citation>
    <scope>NUCLEOTIDE SEQUENCE</scope>
    <source>
        <tissue evidence="1">Leaf</tissue>
    </source>
</reference>
<accession>A0A2P2P8A1</accession>